<reference evidence="1" key="1">
    <citation type="submission" date="2013-04" db="EMBL/GenBank/DDBJ databases">
        <authorList>
            <person name="Qu J."/>
            <person name="Murali S.C."/>
            <person name="Bandaranaike D."/>
            <person name="Bellair M."/>
            <person name="Blankenburg K."/>
            <person name="Chao H."/>
            <person name="Dinh H."/>
            <person name="Doddapaneni H."/>
            <person name="Downs B."/>
            <person name="Dugan-Rocha S."/>
            <person name="Elkadiri S."/>
            <person name="Gnanaolivu R.D."/>
            <person name="Hernandez B."/>
            <person name="Javaid M."/>
            <person name="Jayaseelan J.C."/>
            <person name="Lee S."/>
            <person name="Li M."/>
            <person name="Ming W."/>
            <person name="Munidasa M."/>
            <person name="Muniz J."/>
            <person name="Nguyen L."/>
            <person name="Ongeri F."/>
            <person name="Osuji N."/>
            <person name="Pu L.-L."/>
            <person name="Puazo M."/>
            <person name="Qu C."/>
            <person name="Quiroz J."/>
            <person name="Raj R."/>
            <person name="Weissenberger G."/>
            <person name="Xin Y."/>
            <person name="Zou X."/>
            <person name="Han Y."/>
            <person name="Richards S."/>
            <person name="Worley K."/>
            <person name="Muzny D."/>
            <person name="Gibbs R."/>
        </authorList>
    </citation>
    <scope>NUCLEOTIDE SEQUENCE</scope>
    <source>
        <strain evidence="1">Sampled in the wild</strain>
    </source>
</reference>
<evidence type="ECO:0000313" key="1">
    <source>
        <dbReference type="EMBL" id="KAG8238371.1"/>
    </source>
</evidence>
<accession>A0A8K0P8Z4</accession>
<dbReference type="AlphaFoldDB" id="A0A8K0P8Z4"/>
<dbReference type="PANTHER" id="PTHR15453">
    <property type="entry name" value="TUMOR SUPPRESSOR CANDIDATE 2"/>
    <property type="match status" value="1"/>
</dbReference>
<dbReference type="EMBL" id="KZ309347">
    <property type="protein sequence ID" value="KAG8238371.1"/>
    <property type="molecule type" value="Genomic_DNA"/>
</dbReference>
<reference evidence="1" key="2">
    <citation type="submission" date="2017-10" db="EMBL/GenBank/DDBJ databases">
        <title>Ladona fulva Genome sequencing and assembly.</title>
        <authorList>
            <person name="Murali S."/>
            <person name="Richards S."/>
            <person name="Bandaranaike D."/>
            <person name="Bellair M."/>
            <person name="Blankenburg K."/>
            <person name="Chao H."/>
            <person name="Dinh H."/>
            <person name="Doddapaneni H."/>
            <person name="Dugan-Rocha S."/>
            <person name="Elkadiri S."/>
            <person name="Gnanaolivu R."/>
            <person name="Hernandez B."/>
            <person name="Skinner E."/>
            <person name="Javaid M."/>
            <person name="Lee S."/>
            <person name="Li M."/>
            <person name="Ming W."/>
            <person name="Munidasa M."/>
            <person name="Muniz J."/>
            <person name="Nguyen L."/>
            <person name="Hughes D."/>
            <person name="Osuji N."/>
            <person name="Pu L.-L."/>
            <person name="Puazo M."/>
            <person name="Qu C."/>
            <person name="Quiroz J."/>
            <person name="Raj R."/>
            <person name="Weissenberger G."/>
            <person name="Xin Y."/>
            <person name="Zou X."/>
            <person name="Han Y."/>
            <person name="Worley K."/>
            <person name="Muzny D."/>
            <person name="Gibbs R."/>
        </authorList>
    </citation>
    <scope>NUCLEOTIDE SEQUENCE</scope>
    <source>
        <strain evidence="1">Sampled in the wild</strain>
    </source>
</reference>
<proteinExistence type="predicted"/>
<comment type="caution">
    <text evidence="1">The sequence shown here is derived from an EMBL/GenBank/DDBJ whole genome shotgun (WGS) entry which is preliminary data.</text>
</comment>
<dbReference type="Pfam" id="PF15000">
    <property type="entry name" value="TUSC2"/>
    <property type="match status" value="1"/>
</dbReference>
<dbReference type="GO" id="GO:0005739">
    <property type="term" value="C:mitochondrion"/>
    <property type="evidence" value="ECO:0007669"/>
    <property type="project" value="TreeGrafter"/>
</dbReference>
<evidence type="ECO:0000313" key="2">
    <source>
        <dbReference type="Proteomes" id="UP000792457"/>
    </source>
</evidence>
<sequence>MGNSGSKFVKKIVSPLTTFSESKPEHANLDILKSGTPYVLSRKGSMYMDEDGDLAHEFYVEDPPQKKGTKATMKRVFSNLTPQGEVAYPFPRLHVDFPVILHQA</sequence>
<dbReference type="InterPro" id="IPR029393">
    <property type="entry name" value="FUS1"/>
</dbReference>
<gene>
    <name evidence="1" type="ORF">J437_LFUL018171</name>
</gene>
<dbReference type="GO" id="GO:0051881">
    <property type="term" value="P:regulation of mitochondrial membrane potential"/>
    <property type="evidence" value="ECO:0007669"/>
    <property type="project" value="TreeGrafter"/>
</dbReference>
<evidence type="ECO:0008006" key="3">
    <source>
        <dbReference type="Google" id="ProtNLM"/>
    </source>
</evidence>
<dbReference type="OrthoDB" id="9025707at2759"/>
<dbReference type="PANTHER" id="PTHR15453:SF8">
    <property type="entry name" value="TUMOR SUPPRESSOR CANDIDATE 2"/>
    <property type="match status" value="1"/>
</dbReference>
<keyword evidence="2" id="KW-1185">Reference proteome</keyword>
<protein>
    <recommendedName>
        <fullName evidence="3">Tumor suppressor candidate 2</fullName>
    </recommendedName>
</protein>
<dbReference type="Proteomes" id="UP000792457">
    <property type="component" value="Unassembled WGS sequence"/>
</dbReference>
<name>A0A8K0P8Z4_LADFU</name>
<organism evidence="1 2">
    <name type="scientific">Ladona fulva</name>
    <name type="common">Scarce chaser dragonfly</name>
    <name type="synonym">Libellula fulva</name>
    <dbReference type="NCBI Taxonomy" id="123851"/>
    <lineage>
        <taxon>Eukaryota</taxon>
        <taxon>Metazoa</taxon>
        <taxon>Ecdysozoa</taxon>
        <taxon>Arthropoda</taxon>
        <taxon>Hexapoda</taxon>
        <taxon>Insecta</taxon>
        <taxon>Pterygota</taxon>
        <taxon>Palaeoptera</taxon>
        <taxon>Odonata</taxon>
        <taxon>Epiprocta</taxon>
        <taxon>Anisoptera</taxon>
        <taxon>Libelluloidea</taxon>
        <taxon>Libellulidae</taxon>
        <taxon>Ladona</taxon>
    </lineage>
</organism>